<keyword evidence="1" id="KW-0472">Membrane</keyword>
<dbReference type="STRING" id="1002526.SAMN05216578_102277"/>
<protein>
    <submittedName>
        <fullName evidence="2">Uncharacterized protein</fullName>
    </submittedName>
</protein>
<dbReference type="EMBL" id="FOYD01000002">
    <property type="protein sequence ID" value="SFQ70408.1"/>
    <property type="molecule type" value="Genomic_DNA"/>
</dbReference>
<evidence type="ECO:0000256" key="1">
    <source>
        <dbReference type="SAM" id="Phobius"/>
    </source>
</evidence>
<gene>
    <name evidence="2" type="ORF">SAMN05216578_102277</name>
</gene>
<dbReference type="Proteomes" id="UP000242815">
    <property type="component" value="Unassembled WGS sequence"/>
</dbReference>
<keyword evidence="1" id="KW-1133">Transmembrane helix</keyword>
<evidence type="ECO:0000313" key="2">
    <source>
        <dbReference type="EMBL" id="SFQ70408.1"/>
    </source>
</evidence>
<reference evidence="2 3" key="1">
    <citation type="submission" date="2016-10" db="EMBL/GenBank/DDBJ databases">
        <authorList>
            <person name="de Groot N.N."/>
        </authorList>
    </citation>
    <scope>NUCLEOTIDE SEQUENCE [LARGE SCALE GENOMIC DNA]</scope>
    <source>
        <strain evidence="2 3">JCM 18415</strain>
    </source>
</reference>
<evidence type="ECO:0000313" key="3">
    <source>
        <dbReference type="Proteomes" id="UP000242815"/>
    </source>
</evidence>
<feature type="transmembrane region" description="Helical" evidence="1">
    <location>
        <begin position="37"/>
        <end position="59"/>
    </location>
</feature>
<dbReference type="RefSeq" id="WP_090537401.1">
    <property type="nucleotide sequence ID" value="NZ_FOYD01000002.1"/>
</dbReference>
<keyword evidence="1" id="KW-0812">Transmembrane</keyword>
<sequence length="82" mass="9160">MSIQSSTQIGGQQDEFVQVLVSVLKRLRRATDGGFRAMYYGMALGYVSLAFRLGLIGWAQYERLADLAMNAADYAQREARHA</sequence>
<organism evidence="2 3">
    <name type="scientific">Halopseudomonas formosensis</name>
    <dbReference type="NCBI Taxonomy" id="1002526"/>
    <lineage>
        <taxon>Bacteria</taxon>
        <taxon>Pseudomonadati</taxon>
        <taxon>Pseudomonadota</taxon>
        <taxon>Gammaproteobacteria</taxon>
        <taxon>Pseudomonadales</taxon>
        <taxon>Pseudomonadaceae</taxon>
        <taxon>Halopseudomonas</taxon>
    </lineage>
</organism>
<accession>A0A1I6ANU9</accession>
<proteinExistence type="predicted"/>
<dbReference type="AlphaFoldDB" id="A0A1I6ANU9"/>
<name>A0A1I6ANU9_9GAMM</name>